<evidence type="ECO:0000256" key="4">
    <source>
        <dbReference type="ARBA" id="ARBA00022786"/>
    </source>
</evidence>
<comment type="catalytic activity">
    <reaction evidence="1">
        <text>S-ubiquitinyl-[E2 ubiquitin-conjugating enzyme]-L-cysteine + [acceptor protein]-L-lysine = [E2 ubiquitin-conjugating enzyme]-L-cysteine + N(6)-ubiquitinyl-[acceptor protein]-L-lysine.</text>
        <dbReference type="EC" id="2.3.2.26"/>
    </reaction>
</comment>
<dbReference type="Gene3D" id="3.30.2160.10">
    <property type="entry name" value="Hect, E3 ligase catalytic domain"/>
    <property type="match status" value="1"/>
</dbReference>
<dbReference type="Gene3D" id="6.10.130.10">
    <property type="entry name" value="Ubiquitin-protein ligase E3A, N-terminal zinc-binding domain (AZUL)"/>
    <property type="match status" value="1"/>
</dbReference>
<evidence type="ECO:0000256" key="2">
    <source>
        <dbReference type="ARBA" id="ARBA00012485"/>
    </source>
</evidence>
<feature type="compositionally biased region" description="Low complexity" evidence="6">
    <location>
        <begin position="329"/>
        <end position="345"/>
    </location>
</feature>
<dbReference type="HOGENOM" id="CLU_001858_0_0_1"/>
<keyword evidence="9" id="KW-1185">Reference proteome</keyword>
<dbReference type="PANTHER" id="PTHR45700:SF8">
    <property type="entry name" value="HECT-TYPE E3 UBIQUITIN TRANSFERASE"/>
    <property type="match status" value="1"/>
</dbReference>
<dbReference type="InterPro" id="IPR035983">
    <property type="entry name" value="Hect_E3_ubiquitin_ligase"/>
</dbReference>
<dbReference type="Gene3D" id="3.30.2410.10">
    <property type="entry name" value="Hect, E3 ligase catalytic domain"/>
    <property type="match status" value="1"/>
</dbReference>
<gene>
    <name evidence="8" type="ORF">CSUB01_00609</name>
</gene>
<feature type="compositionally biased region" description="Low complexity" evidence="6">
    <location>
        <begin position="490"/>
        <end position="501"/>
    </location>
</feature>
<dbReference type="eggNOG" id="KOG0941">
    <property type="taxonomic scope" value="Eukaryota"/>
</dbReference>
<feature type="active site" description="Glycyl thioester intermediate" evidence="5">
    <location>
        <position position="1321"/>
    </location>
</feature>
<dbReference type="InterPro" id="IPR042556">
    <property type="entry name" value="AZUL_sf"/>
</dbReference>
<feature type="compositionally biased region" description="Polar residues" evidence="6">
    <location>
        <begin position="370"/>
        <end position="385"/>
    </location>
</feature>
<dbReference type="OMA" id="PEDFHTP"/>
<feature type="compositionally biased region" description="Polar residues" evidence="6">
    <location>
        <begin position="222"/>
        <end position="238"/>
    </location>
</feature>
<evidence type="ECO:0000313" key="9">
    <source>
        <dbReference type="Proteomes" id="UP000027238"/>
    </source>
</evidence>
<dbReference type="Gene3D" id="3.90.1750.10">
    <property type="entry name" value="Hect, E3 ligase catalytic domains"/>
    <property type="match status" value="1"/>
</dbReference>
<evidence type="ECO:0000256" key="6">
    <source>
        <dbReference type="SAM" id="MobiDB-lite"/>
    </source>
</evidence>
<protein>
    <recommendedName>
        <fullName evidence="2">HECT-type E3 ubiquitin transferase</fullName>
        <ecNumber evidence="2">2.3.2.26</ecNumber>
    </recommendedName>
</protein>
<keyword evidence="4 5" id="KW-0833">Ubl conjugation pathway</keyword>
<dbReference type="InterPro" id="IPR032353">
    <property type="entry name" value="AZUL"/>
</dbReference>
<dbReference type="Pfam" id="PF16558">
    <property type="entry name" value="AZUL"/>
    <property type="match status" value="1"/>
</dbReference>
<feature type="region of interest" description="Disordered" evidence="6">
    <location>
        <begin position="199"/>
        <end position="263"/>
    </location>
</feature>
<feature type="region of interest" description="Disordered" evidence="6">
    <location>
        <begin position="477"/>
        <end position="527"/>
    </location>
</feature>
<feature type="compositionally biased region" description="Basic and acidic residues" evidence="6">
    <location>
        <begin position="514"/>
        <end position="523"/>
    </location>
</feature>
<dbReference type="Proteomes" id="UP000027238">
    <property type="component" value="Unassembled WGS sequence"/>
</dbReference>
<dbReference type="SUPFAM" id="SSF56204">
    <property type="entry name" value="Hect, E3 ligase catalytic domain"/>
    <property type="match status" value="1"/>
</dbReference>
<dbReference type="GO" id="GO:0000209">
    <property type="term" value="P:protein polyubiquitination"/>
    <property type="evidence" value="ECO:0007669"/>
    <property type="project" value="InterPro"/>
</dbReference>
<dbReference type="EMBL" id="JMSE01001406">
    <property type="protein sequence ID" value="KDN61526.1"/>
    <property type="molecule type" value="Genomic_DNA"/>
</dbReference>
<evidence type="ECO:0000259" key="7">
    <source>
        <dbReference type="PROSITE" id="PS50237"/>
    </source>
</evidence>
<dbReference type="PANTHER" id="PTHR45700">
    <property type="entry name" value="UBIQUITIN-PROTEIN LIGASE E3C"/>
    <property type="match status" value="1"/>
</dbReference>
<dbReference type="SMART" id="SM00119">
    <property type="entry name" value="HECTc"/>
    <property type="match status" value="1"/>
</dbReference>
<evidence type="ECO:0000256" key="1">
    <source>
        <dbReference type="ARBA" id="ARBA00000885"/>
    </source>
</evidence>
<dbReference type="InterPro" id="IPR000569">
    <property type="entry name" value="HECT_dom"/>
</dbReference>
<keyword evidence="3" id="KW-0808">Transferase</keyword>
<dbReference type="EC" id="2.3.2.26" evidence="2"/>
<dbReference type="PROSITE" id="PS50237">
    <property type="entry name" value="HECT"/>
    <property type="match status" value="1"/>
</dbReference>
<evidence type="ECO:0000256" key="3">
    <source>
        <dbReference type="ARBA" id="ARBA00022679"/>
    </source>
</evidence>
<dbReference type="GO" id="GO:0061630">
    <property type="term" value="F:ubiquitin protein ligase activity"/>
    <property type="evidence" value="ECO:0007669"/>
    <property type="project" value="UniProtKB-EC"/>
</dbReference>
<reference evidence="9" key="1">
    <citation type="journal article" date="2014" name="Genome Announc.">
        <title>Draft genome sequence of Colletotrichum sublineola, a destructive pathogen of cultivated sorghum.</title>
        <authorList>
            <person name="Baroncelli R."/>
            <person name="Sanz-Martin J.M."/>
            <person name="Rech G.E."/>
            <person name="Sukno S.A."/>
            <person name="Thon M.R."/>
        </authorList>
    </citation>
    <scope>NUCLEOTIDE SEQUENCE [LARGE SCALE GENOMIC DNA]</scope>
    <source>
        <strain evidence="9">TX430BB</strain>
    </source>
</reference>
<feature type="region of interest" description="Disordered" evidence="6">
    <location>
        <begin position="315"/>
        <end position="453"/>
    </location>
</feature>
<accession>A0A066X6Z5</accession>
<dbReference type="FunFam" id="3.30.2410.10:FF:000003">
    <property type="entry name" value="probable E3 ubiquitin-protein ligase HERC4 isoform X1"/>
    <property type="match status" value="1"/>
</dbReference>
<comment type="caution">
    <text evidence="8">The sequence shown here is derived from an EMBL/GenBank/DDBJ whole genome shotgun (WGS) entry which is preliminary data.</text>
</comment>
<proteinExistence type="predicted"/>
<feature type="domain" description="HECT" evidence="7">
    <location>
        <begin position="998"/>
        <end position="1353"/>
    </location>
</feature>
<evidence type="ECO:0000313" key="8">
    <source>
        <dbReference type="EMBL" id="KDN61526.1"/>
    </source>
</evidence>
<evidence type="ECO:0000256" key="5">
    <source>
        <dbReference type="PROSITE-ProRule" id="PRU00104"/>
    </source>
</evidence>
<sequence length="1353" mass="151517">MRLISETPYPVFATRPLPHFLLHRRELSNSNIKDFHGACDPHVMTRDIRRPEKGPQHETSLDADLLAALWEDAPFARLPPDAPPELKDMVQTIENPKRVYAIHRASRRHNFQILVEIYILQLRYGCDSKTCMTPTCFSCRKRLAGKAPIRRYNTTSARTLAVYLASQDNPETGLCPYLKPPKETPAALNSLIFSPNPATPAFNDPFTKRSATPKDPRRRKSVTSAKLNGEDSGSQKATSDTEETGRRPPSVSKERSQFDSTTGAAKVTLKVTERPISKDYRSFAANVFGTVAFKMLEWLTPAGLDAMSERVAALEADATHSPSREETQRSQQPSAQSTPTQSIPSVIYTDKTSSDVAQTATDHGPDSVLDQASQKLHGSTSTLPNSRPSKPKKSSSARVRASSKPTRKLSIEPYPTSSLSEDVTSGLASPRMSHEKPPRPSKPSHVNPYAIPEIPSTPSFFDNVPLQNHSVTIVQEPESPFKTSLRNVRSPAESSSPQEAALETQTQCAQPDHSINDTKHSEQSEEPVDVSIADNMLPQSLTYLNVEVVDLVCDILQDDGTSESHLFDPPKITSTYSGLKGRAPKMQRKRNPRSSYPKRLRRQWKLFIEQSLFNILSDPTALVSSFVKDDELLDSHTIWYCMLRLTRVAPSLVFHSLWVAAGSLFGAPKSLQSLRSPTTRVFRQTERSLANLEAGHLLSICLHALVAAAPLITDSRILFDMSRIRSNGLTLAGSGALARQPAWLCLLYDDAFSNGLALRLARRLFAAISARKCFADMVTPDDGVEDDDQGSDALRPLLSQLDLLNSYSSSKSELGQLERAGHESRVSTLLLDWAKTVMLQEWDGQPEISCDGSFGGALSLIAAMYEKRQDLLLGDVQFRVDYFAERLDSINMPVAWLSHISSRQRKHLLDFPFIFDPSTLVSYFRSINFSKMSRSYEESSSLQTRMKAIVAPGGLITNPHHKLVLQDLLKTASSKYLILEISRKNVIRDAFDQLWRREDRELHRPLKIHLGEDAGEEGFDSGGVQQEFFRLAVAECLNPDYGAFTVDERTRMAWFVPGSIVPSWKFEILGLLVSLAVYNGLTLPITFPRALYRKLLGEPVDELHHIADGWPDLAMGLTTLLEWDERQGLVEDVFARTYEFSVSMFGQPISREMNDQAHSWPQFGAAAGKSLGDENPEDAPLVTNENRNAYVSDYIKYLTDVSVRPQYEAFERGFRACLHPKALQLLTPPLLQSLVEGVQEIDISELRRYTRYVGWDASHRGVRDFWSIVKRYDEKMKRRLLEFVTASDRVPVGGMKNLQFVVQRNGEEESERGHLPTAYTCYGTLLLPEYKDKDVLRERLAMALENAQGFGFA</sequence>
<dbReference type="InterPro" id="IPR044611">
    <property type="entry name" value="E3A/B/C-like"/>
</dbReference>
<dbReference type="Pfam" id="PF00632">
    <property type="entry name" value="HECT"/>
    <property type="match status" value="1"/>
</dbReference>
<organism evidence="8 9">
    <name type="scientific">Colletotrichum sublineola</name>
    <name type="common">Sorghum anthracnose fungus</name>
    <dbReference type="NCBI Taxonomy" id="1173701"/>
    <lineage>
        <taxon>Eukaryota</taxon>
        <taxon>Fungi</taxon>
        <taxon>Dikarya</taxon>
        <taxon>Ascomycota</taxon>
        <taxon>Pezizomycotina</taxon>
        <taxon>Sordariomycetes</taxon>
        <taxon>Hypocreomycetidae</taxon>
        <taxon>Glomerellales</taxon>
        <taxon>Glomerellaceae</taxon>
        <taxon>Colletotrichum</taxon>
        <taxon>Colletotrichum graminicola species complex</taxon>
    </lineage>
</organism>
<feature type="compositionally biased region" description="Polar residues" evidence="6">
    <location>
        <begin position="350"/>
        <end position="361"/>
    </location>
</feature>
<dbReference type="OrthoDB" id="5981550at2759"/>
<feature type="compositionally biased region" description="Polar residues" evidence="6">
    <location>
        <begin position="415"/>
        <end position="427"/>
    </location>
</feature>
<name>A0A066X6Z5_COLSU</name>
<dbReference type="STRING" id="1173701.A0A066X6Z5"/>